<dbReference type="PANTHER" id="PTHR21505">
    <property type="entry name" value="MADF DOMAIN-CONTAINING PROTEIN-RELATED"/>
    <property type="match status" value="1"/>
</dbReference>
<dbReference type="SMART" id="SM00595">
    <property type="entry name" value="MADF"/>
    <property type="match status" value="1"/>
</dbReference>
<dbReference type="InterPro" id="IPR006578">
    <property type="entry name" value="MADF-dom"/>
</dbReference>
<dbReference type="Pfam" id="PF10545">
    <property type="entry name" value="MADF_DNA_bdg"/>
    <property type="match status" value="1"/>
</dbReference>
<evidence type="ECO:0000259" key="1">
    <source>
        <dbReference type="PROSITE" id="PS51029"/>
    </source>
</evidence>
<sequence length="226" mass="26190">MKKWTSFDTMTLISEFKSMPYLWNVYHEEYKNKRLKTKAIEKLAFLFNTSPREIHRKLHNLRCQYTGEIRKIKSRTGPGERQSQWSYFNSLKFLSPVLNVRSGGGGEVVTSLTCFEPGSSDHCSGYPADAYDDPQEEGSSHETKFNPLDLEQFQKQSDTASNFSEANEKESTASEMIGLDDFDIFGKLVATHLRRMPLERAIRCQEKMFTLLMQERLQDTKEEEDT</sequence>
<name>A0AAW2HI59_9NEOP</name>
<proteinExistence type="predicted"/>
<feature type="domain" description="MADF" evidence="1">
    <location>
        <begin position="11"/>
        <end position="99"/>
    </location>
</feature>
<comment type="caution">
    <text evidence="2">The sequence shown here is derived from an EMBL/GenBank/DDBJ whole genome shotgun (WGS) entry which is preliminary data.</text>
</comment>
<evidence type="ECO:0000313" key="2">
    <source>
        <dbReference type="EMBL" id="KAL0269479.1"/>
    </source>
</evidence>
<organism evidence="2">
    <name type="scientific">Menopon gallinae</name>
    <name type="common">poultry shaft louse</name>
    <dbReference type="NCBI Taxonomy" id="328185"/>
    <lineage>
        <taxon>Eukaryota</taxon>
        <taxon>Metazoa</taxon>
        <taxon>Ecdysozoa</taxon>
        <taxon>Arthropoda</taxon>
        <taxon>Hexapoda</taxon>
        <taxon>Insecta</taxon>
        <taxon>Pterygota</taxon>
        <taxon>Neoptera</taxon>
        <taxon>Paraneoptera</taxon>
        <taxon>Psocodea</taxon>
        <taxon>Troctomorpha</taxon>
        <taxon>Phthiraptera</taxon>
        <taxon>Amblycera</taxon>
        <taxon>Menoponidae</taxon>
        <taxon>Menopon</taxon>
    </lineage>
</organism>
<protein>
    <recommendedName>
        <fullName evidence="1">MADF domain-containing protein</fullName>
    </recommendedName>
</protein>
<reference evidence="2" key="1">
    <citation type="journal article" date="2024" name="Gigascience">
        <title>Chromosome-level genome of the poultry shaft louse Menopon gallinae provides insight into the host-switching and adaptive evolution of parasitic lice.</title>
        <authorList>
            <person name="Xu Y."/>
            <person name="Ma L."/>
            <person name="Liu S."/>
            <person name="Liang Y."/>
            <person name="Liu Q."/>
            <person name="He Z."/>
            <person name="Tian L."/>
            <person name="Duan Y."/>
            <person name="Cai W."/>
            <person name="Li H."/>
            <person name="Song F."/>
        </authorList>
    </citation>
    <scope>NUCLEOTIDE SEQUENCE</scope>
    <source>
        <strain evidence="2">Cailab_2023a</strain>
    </source>
</reference>
<accession>A0AAW2HI59</accession>
<dbReference type="AlphaFoldDB" id="A0AAW2HI59"/>
<gene>
    <name evidence="2" type="ORF">PYX00_007192</name>
</gene>
<dbReference type="PANTHER" id="PTHR21505:SF12">
    <property type="entry name" value="MADF DOMAIN-CONTAINING PROTEIN-RELATED"/>
    <property type="match status" value="1"/>
</dbReference>
<dbReference type="EMBL" id="JARGDH010000004">
    <property type="protein sequence ID" value="KAL0269479.1"/>
    <property type="molecule type" value="Genomic_DNA"/>
</dbReference>
<dbReference type="PROSITE" id="PS51029">
    <property type="entry name" value="MADF"/>
    <property type="match status" value="1"/>
</dbReference>